<keyword evidence="2" id="KW-1185">Reference proteome</keyword>
<dbReference type="Pfam" id="PF13366">
    <property type="entry name" value="PDDEXK_3"/>
    <property type="match status" value="1"/>
</dbReference>
<protein>
    <submittedName>
        <fullName evidence="1">GxxExxY protein</fullName>
    </submittedName>
</protein>
<organism evidence="1 2">
    <name type="scientific">Shivajiella indica</name>
    <dbReference type="NCBI Taxonomy" id="872115"/>
    <lineage>
        <taxon>Bacteria</taxon>
        <taxon>Pseudomonadati</taxon>
        <taxon>Bacteroidota</taxon>
        <taxon>Cytophagia</taxon>
        <taxon>Cytophagales</taxon>
        <taxon>Cyclobacteriaceae</taxon>
        <taxon>Shivajiella</taxon>
    </lineage>
</organism>
<dbReference type="NCBIfam" id="TIGR04256">
    <property type="entry name" value="GxxExxY"/>
    <property type="match status" value="1"/>
</dbReference>
<dbReference type="EMBL" id="JBHUIV010000014">
    <property type="protein sequence ID" value="MFD2201672.1"/>
    <property type="molecule type" value="Genomic_DNA"/>
</dbReference>
<sequence length="125" mass="14200">MSWDYDWITEEIIGKAFKVSNTLGTGFLEKVYENALAIELRKSGFLVNQQFPIHVHYSGEIVGEYFADLYVEKTIIVELKTVKALDDIHLAQVLNYLKGARNSIALLINFGSPKVQIKRVINNVL</sequence>
<reference evidence="2" key="1">
    <citation type="journal article" date="2019" name="Int. J. Syst. Evol. Microbiol.">
        <title>The Global Catalogue of Microorganisms (GCM) 10K type strain sequencing project: providing services to taxonomists for standard genome sequencing and annotation.</title>
        <authorList>
            <consortium name="The Broad Institute Genomics Platform"/>
            <consortium name="The Broad Institute Genome Sequencing Center for Infectious Disease"/>
            <person name="Wu L."/>
            <person name="Ma J."/>
        </authorList>
    </citation>
    <scope>NUCLEOTIDE SEQUENCE [LARGE SCALE GENOMIC DNA]</scope>
    <source>
        <strain evidence="2">KCTC 19812</strain>
    </source>
</reference>
<evidence type="ECO:0000313" key="1">
    <source>
        <dbReference type="EMBL" id="MFD2201672.1"/>
    </source>
</evidence>
<dbReference type="Proteomes" id="UP001597414">
    <property type="component" value="Unassembled WGS sequence"/>
</dbReference>
<gene>
    <name evidence="1" type="ORF">ACFSKV_08850</name>
</gene>
<name>A0ABW5B6W8_9BACT</name>
<proteinExistence type="predicted"/>
<evidence type="ECO:0000313" key="2">
    <source>
        <dbReference type="Proteomes" id="UP001597414"/>
    </source>
</evidence>
<dbReference type="RefSeq" id="WP_380801597.1">
    <property type="nucleotide sequence ID" value="NZ_JBHUIV010000014.1"/>
</dbReference>
<dbReference type="InterPro" id="IPR026350">
    <property type="entry name" value="GxxExxY"/>
</dbReference>
<accession>A0ABW5B6W8</accession>
<comment type="caution">
    <text evidence="1">The sequence shown here is derived from an EMBL/GenBank/DDBJ whole genome shotgun (WGS) entry which is preliminary data.</text>
</comment>